<comment type="caution">
    <text evidence="3">The sequence shown here is derived from an EMBL/GenBank/DDBJ whole genome shotgun (WGS) entry which is preliminary data.</text>
</comment>
<reference evidence="3 4" key="1">
    <citation type="submission" date="2020-08" db="EMBL/GenBank/DDBJ databases">
        <authorList>
            <person name="Liu C."/>
            <person name="Sun Q."/>
        </authorList>
    </citation>
    <scope>NUCLEOTIDE SEQUENCE [LARGE SCALE GENOMIC DNA]</scope>
    <source>
        <strain evidence="3 4">L34</strain>
    </source>
</reference>
<dbReference type="Pfam" id="PF14502">
    <property type="entry name" value="HTH_41"/>
    <property type="match status" value="1"/>
</dbReference>
<feature type="domain" description="YhfZ helix-turn-helix" evidence="1">
    <location>
        <begin position="27"/>
        <end position="73"/>
    </location>
</feature>
<organism evidence="3 4">
    <name type="scientific">Holdemanella hominis</name>
    <dbReference type="NCBI Taxonomy" id="2764327"/>
    <lineage>
        <taxon>Bacteria</taxon>
        <taxon>Bacillati</taxon>
        <taxon>Bacillota</taxon>
        <taxon>Erysipelotrichia</taxon>
        <taxon>Erysipelotrichales</taxon>
        <taxon>Erysipelotrichaceae</taxon>
        <taxon>Holdemanella</taxon>
    </lineage>
</organism>
<evidence type="ECO:0000259" key="2">
    <source>
        <dbReference type="Pfam" id="PF14503"/>
    </source>
</evidence>
<dbReference type="SUPFAM" id="SSF53850">
    <property type="entry name" value="Periplasmic binding protein-like II"/>
    <property type="match status" value="1"/>
</dbReference>
<accession>A0ABR7KJU0</accession>
<dbReference type="Pfam" id="PF14503">
    <property type="entry name" value="YhfZ_C"/>
    <property type="match status" value="1"/>
</dbReference>
<feature type="domain" description="Uncharacterised protein YhfZ C-terminal" evidence="2">
    <location>
        <begin position="81"/>
        <end position="307"/>
    </location>
</feature>
<proteinExistence type="predicted"/>
<sequence length="307" mass="34150">MSYNNKLLSKNGQAIMDISKILLRFDAGDRVPTVTELESMLHISRGTIQNALRTLQEEKAVRIESRGHLGSFMTLKNDSILLEFAGVSSLLGAMPLPYSKKYEGLATGLISTMENSFGVPVMLSYMRGAVNRIAMVIEGRCDFAVTSKYAAQDLIAKDIPLEIVKEFGTETYCSSHVVIFHKDGKTEITDGMKIGIDSDSIDQADMVKKVCQGKKVVYCPVEYSSLLKRVIQGDLDATIWNMDEITDHMTKINYKKISQENGSDTNAVIVSNSNRPEIGILLKKMIKKEEVIKVQKLVESHIITPSY</sequence>
<dbReference type="NCBIfam" id="NF041241">
    <property type="entry name" value="YhfZ_full"/>
    <property type="match status" value="1"/>
</dbReference>
<evidence type="ECO:0000313" key="4">
    <source>
        <dbReference type="Proteomes" id="UP000649075"/>
    </source>
</evidence>
<dbReference type="InterPro" id="IPR032791">
    <property type="entry name" value="YhfZ_C"/>
</dbReference>
<dbReference type="EMBL" id="JACRWH010000049">
    <property type="protein sequence ID" value="MBC6012990.1"/>
    <property type="molecule type" value="Genomic_DNA"/>
</dbReference>
<evidence type="ECO:0000313" key="3">
    <source>
        <dbReference type="EMBL" id="MBC6012990.1"/>
    </source>
</evidence>
<dbReference type="Proteomes" id="UP000649075">
    <property type="component" value="Unassembled WGS sequence"/>
</dbReference>
<gene>
    <name evidence="3" type="ORF">H8911_09735</name>
</gene>
<dbReference type="SUPFAM" id="SSF46785">
    <property type="entry name" value="Winged helix' DNA-binding domain"/>
    <property type="match status" value="1"/>
</dbReference>
<dbReference type="InterPro" id="IPR041444">
    <property type="entry name" value="HTH_41"/>
</dbReference>
<evidence type="ECO:0000259" key="1">
    <source>
        <dbReference type="Pfam" id="PF14502"/>
    </source>
</evidence>
<dbReference type="Gene3D" id="1.10.10.10">
    <property type="entry name" value="Winged helix-like DNA-binding domain superfamily/Winged helix DNA-binding domain"/>
    <property type="match status" value="1"/>
</dbReference>
<name>A0ABR7KJU0_9FIRM</name>
<keyword evidence="4" id="KW-1185">Reference proteome</keyword>
<dbReference type="Gene3D" id="3.40.190.10">
    <property type="entry name" value="Periplasmic binding protein-like II"/>
    <property type="match status" value="2"/>
</dbReference>
<dbReference type="InterPro" id="IPR036388">
    <property type="entry name" value="WH-like_DNA-bd_sf"/>
</dbReference>
<protein>
    <submittedName>
        <fullName evidence="3">GntR family transcriptional regulator</fullName>
    </submittedName>
</protein>
<dbReference type="InterPro" id="IPR036390">
    <property type="entry name" value="WH_DNA-bd_sf"/>
</dbReference>
<dbReference type="RefSeq" id="WP_186999513.1">
    <property type="nucleotide sequence ID" value="NZ_JACRWH010000049.1"/>
</dbReference>